<keyword evidence="1 4" id="KW-0489">Methyltransferase</keyword>
<dbReference type="InterPro" id="IPR017804">
    <property type="entry name" value="MeTrfase_EgtD-like"/>
</dbReference>
<evidence type="ECO:0000313" key="5">
    <source>
        <dbReference type="Proteomes" id="UP000650424"/>
    </source>
</evidence>
<dbReference type="InterPro" id="IPR019257">
    <property type="entry name" value="MeTrfase_dom"/>
</dbReference>
<organism evidence="4 5">
    <name type="scientific">Undibacterium hunanense</name>
    <dbReference type="NCBI Taxonomy" id="2762292"/>
    <lineage>
        <taxon>Bacteria</taxon>
        <taxon>Pseudomonadati</taxon>
        <taxon>Pseudomonadota</taxon>
        <taxon>Betaproteobacteria</taxon>
        <taxon>Burkholderiales</taxon>
        <taxon>Oxalobacteraceae</taxon>
        <taxon>Undibacterium</taxon>
    </lineage>
</organism>
<reference evidence="4 5" key="1">
    <citation type="submission" date="2020-08" db="EMBL/GenBank/DDBJ databases">
        <title>Novel species isolated from subtropical streams in China.</title>
        <authorList>
            <person name="Lu H."/>
        </authorList>
    </citation>
    <scope>NUCLEOTIDE SEQUENCE [LARGE SCALE GENOMIC DNA]</scope>
    <source>
        <strain evidence="4 5">CY18W</strain>
    </source>
</reference>
<dbReference type="InterPro" id="IPR051128">
    <property type="entry name" value="EgtD_Methyltrsf_superfamily"/>
</dbReference>
<dbReference type="PANTHER" id="PTHR43397:SF1">
    <property type="entry name" value="ERGOTHIONEINE BIOSYNTHESIS PROTEIN 1"/>
    <property type="match status" value="1"/>
</dbReference>
<dbReference type="RefSeq" id="WP_186949522.1">
    <property type="nucleotide sequence ID" value="NZ_JACOGF010000014.1"/>
</dbReference>
<dbReference type="Proteomes" id="UP000650424">
    <property type="component" value="Unassembled WGS sequence"/>
</dbReference>
<evidence type="ECO:0000259" key="3">
    <source>
        <dbReference type="Pfam" id="PF10017"/>
    </source>
</evidence>
<sequence length="322" mass="36374">MPESNRLNSTASAERTTPAHIIHELENGLLADAAHTSPKYFYDAVGSVLFEAICVLPEYYPTRTEAEIFTTHMADMTNVIGSGGSLIDLGAGNCAKAARLFPVLHPDQYVPIDISVHHLQDAVRRLQQRFPHIEMTALGLDLSQDWQLPVEVRNDKRLFFFPGSSIGNFEPHQALTFLRHLRASCDSSGGILIGVDLIKDKTLLDDAYADTLGVTAAFNLNLLRHINHLLHSDFDVRQWQHEAYFNTEKSRIEMHLRARENIRVSWPGGYRNFIKDEHIHTENSYKYSIDSFVNLLTEAGFSHVSHWTDANAWFAVMYAKAA</sequence>
<dbReference type="GO" id="GO:0052706">
    <property type="term" value="F:L-histidine N(alpha)-methyltransferase activity"/>
    <property type="evidence" value="ECO:0007669"/>
    <property type="project" value="UniProtKB-EC"/>
</dbReference>
<evidence type="ECO:0000256" key="2">
    <source>
        <dbReference type="ARBA" id="ARBA00022679"/>
    </source>
</evidence>
<dbReference type="EMBL" id="JACOGF010000014">
    <property type="protein sequence ID" value="MBC3920201.1"/>
    <property type="molecule type" value="Genomic_DNA"/>
</dbReference>
<accession>A0ABR6ZWF5</accession>
<dbReference type="PANTHER" id="PTHR43397">
    <property type="entry name" value="ERGOTHIONEINE BIOSYNTHESIS PROTEIN 1"/>
    <property type="match status" value="1"/>
</dbReference>
<comment type="caution">
    <text evidence="4">The sequence shown here is derived from an EMBL/GenBank/DDBJ whole genome shotgun (WGS) entry which is preliminary data.</text>
</comment>
<keyword evidence="5" id="KW-1185">Reference proteome</keyword>
<keyword evidence="2 4" id="KW-0808">Transferase</keyword>
<dbReference type="InterPro" id="IPR029063">
    <property type="entry name" value="SAM-dependent_MTases_sf"/>
</dbReference>
<evidence type="ECO:0000256" key="1">
    <source>
        <dbReference type="ARBA" id="ARBA00022603"/>
    </source>
</evidence>
<dbReference type="InterPro" id="IPR035094">
    <property type="entry name" value="EgtD"/>
</dbReference>
<dbReference type="Pfam" id="PF10017">
    <property type="entry name" value="Methyltransf_33"/>
    <property type="match status" value="1"/>
</dbReference>
<dbReference type="Gene3D" id="3.40.50.150">
    <property type="entry name" value="Vaccinia Virus protein VP39"/>
    <property type="match status" value="1"/>
</dbReference>
<evidence type="ECO:0000313" key="4">
    <source>
        <dbReference type="EMBL" id="MBC3920201.1"/>
    </source>
</evidence>
<dbReference type="NCBIfam" id="TIGR03438">
    <property type="entry name" value="egtD_ergothio"/>
    <property type="match status" value="1"/>
</dbReference>
<dbReference type="GO" id="GO:0032259">
    <property type="term" value="P:methylation"/>
    <property type="evidence" value="ECO:0007669"/>
    <property type="project" value="UniProtKB-KW"/>
</dbReference>
<gene>
    <name evidence="4" type="primary">egtD</name>
    <name evidence="4" type="ORF">H8L32_22245</name>
</gene>
<name>A0ABR6ZWF5_9BURK</name>
<feature type="domain" description="Histidine-specific methyltransferase SAM-dependent" evidence="3">
    <location>
        <begin position="24"/>
        <end position="320"/>
    </location>
</feature>
<proteinExistence type="predicted"/>
<dbReference type="SUPFAM" id="SSF53335">
    <property type="entry name" value="S-adenosyl-L-methionine-dependent methyltransferases"/>
    <property type="match status" value="1"/>
</dbReference>
<protein>
    <submittedName>
        <fullName evidence="4">L-histidine N(Alpha)-methyltransferase</fullName>
        <ecNumber evidence="4">2.1.1.44</ecNumber>
    </submittedName>
</protein>
<dbReference type="EC" id="2.1.1.44" evidence="4"/>
<dbReference type="PIRSF" id="PIRSF018005">
    <property type="entry name" value="UCP018005"/>
    <property type="match status" value="1"/>
</dbReference>